<dbReference type="PROSITE" id="PS50943">
    <property type="entry name" value="HTH_CROC1"/>
    <property type="match status" value="1"/>
</dbReference>
<dbReference type="RefSeq" id="WP_343065011.1">
    <property type="nucleotide sequence ID" value="NZ_JACHJO010000007.1"/>
</dbReference>
<evidence type="ECO:0000313" key="3">
    <source>
        <dbReference type="Proteomes" id="UP000536604"/>
    </source>
</evidence>
<reference evidence="2 3" key="1">
    <citation type="submission" date="2020-08" db="EMBL/GenBank/DDBJ databases">
        <title>Genomic Encyclopedia of Type Strains, Phase III (KMG-III): the genomes of soil and plant-associated and newly described type strains.</title>
        <authorList>
            <person name="Whitman W."/>
        </authorList>
    </citation>
    <scope>NUCLEOTIDE SEQUENCE [LARGE SCALE GENOMIC DNA]</scope>
    <source>
        <strain evidence="2 3">CECT 8712</strain>
    </source>
</reference>
<dbReference type="CDD" id="cd00093">
    <property type="entry name" value="HTH_XRE"/>
    <property type="match status" value="1"/>
</dbReference>
<dbReference type="InterPro" id="IPR001387">
    <property type="entry name" value="Cro/C1-type_HTH"/>
</dbReference>
<sequence>MYWFNDTEDVHVCIGRCRVADASPTVARRTLARWLRQRREGARITAAKAADHAGMHAGTLSRIESGVTRVQPGSAQLLMKFYGASEEECEAAFQLAHTARRRGWWRSYKSIPDWFEPYVGLETEASVIRGHQVEAIPALFQTEEYALALEGVAGASSSEEGAREHAALLKARQERVTAKNPPELSVVLSEAALHREIGGVEVMEAQLRRLRECCDLPNVACRVLPFTAGANPAAFGSFTVFSFPDSGLDPITYGDVAYVEYGLGALYFEDPAEVAYYTQVFDALSEKALDPQASAALVERALAKYS</sequence>
<feature type="domain" description="HTH cro/C1-type" evidence="1">
    <location>
        <begin position="35"/>
        <end position="89"/>
    </location>
</feature>
<dbReference type="Gene3D" id="1.10.260.40">
    <property type="entry name" value="lambda repressor-like DNA-binding domains"/>
    <property type="match status" value="1"/>
</dbReference>
<dbReference type="Pfam" id="PF13560">
    <property type="entry name" value="HTH_31"/>
    <property type="match status" value="1"/>
</dbReference>
<evidence type="ECO:0000313" key="2">
    <source>
        <dbReference type="EMBL" id="MBB6120681.1"/>
    </source>
</evidence>
<dbReference type="EMBL" id="JACHJO010000007">
    <property type="protein sequence ID" value="MBB6120681.1"/>
    <property type="molecule type" value="Genomic_DNA"/>
</dbReference>
<gene>
    <name evidence="2" type="ORF">FHS13_002638</name>
</gene>
<dbReference type="GO" id="GO:0003677">
    <property type="term" value="F:DNA binding"/>
    <property type="evidence" value="ECO:0007669"/>
    <property type="project" value="InterPro"/>
</dbReference>
<dbReference type="InterPro" id="IPR010982">
    <property type="entry name" value="Lambda_DNA-bd_dom_sf"/>
</dbReference>
<keyword evidence="3" id="KW-1185">Reference proteome</keyword>
<organism evidence="2 3">
    <name type="scientific">Nocardiopsis algeriensis</name>
    <dbReference type="NCBI Taxonomy" id="1478215"/>
    <lineage>
        <taxon>Bacteria</taxon>
        <taxon>Bacillati</taxon>
        <taxon>Actinomycetota</taxon>
        <taxon>Actinomycetes</taxon>
        <taxon>Streptosporangiales</taxon>
        <taxon>Nocardiopsidaceae</taxon>
        <taxon>Nocardiopsis</taxon>
    </lineage>
</organism>
<dbReference type="AlphaFoldDB" id="A0A841IWW8"/>
<comment type="caution">
    <text evidence="2">The sequence shown here is derived from an EMBL/GenBank/DDBJ whole genome shotgun (WGS) entry which is preliminary data.</text>
</comment>
<evidence type="ECO:0000259" key="1">
    <source>
        <dbReference type="PROSITE" id="PS50943"/>
    </source>
</evidence>
<accession>A0A841IWW8</accession>
<name>A0A841IWW8_9ACTN</name>
<dbReference type="InterPro" id="IPR043917">
    <property type="entry name" value="DUF5753"/>
</dbReference>
<dbReference type="SUPFAM" id="SSF47413">
    <property type="entry name" value="lambda repressor-like DNA-binding domains"/>
    <property type="match status" value="1"/>
</dbReference>
<dbReference type="SMART" id="SM00530">
    <property type="entry name" value="HTH_XRE"/>
    <property type="match status" value="1"/>
</dbReference>
<protein>
    <submittedName>
        <fullName evidence="2">Transcriptional regulator with XRE-family HTH domain</fullName>
    </submittedName>
</protein>
<dbReference type="Proteomes" id="UP000536604">
    <property type="component" value="Unassembled WGS sequence"/>
</dbReference>
<dbReference type="Pfam" id="PF19054">
    <property type="entry name" value="DUF5753"/>
    <property type="match status" value="1"/>
</dbReference>
<proteinExistence type="predicted"/>